<keyword evidence="4" id="KW-0689">Ribosomal protein</keyword>
<comment type="subcellular location">
    <subcellularLocation>
        <location evidence="1">Mitochondrion</location>
    </subcellularLocation>
</comment>
<evidence type="ECO:0000256" key="2">
    <source>
        <dbReference type="ARBA" id="ARBA00009672"/>
    </source>
</evidence>
<keyword evidence="5" id="KW-0496">Mitochondrion</keyword>
<organism evidence="11">
    <name type="scientific">Strongyloides stercoralis</name>
    <name type="common">Threadworm</name>
    <dbReference type="NCBI Taxonomy" id="6248"/>
    <lineage>
        <taxon>Eukaryota</taxon>
        <taxon>Metazoa</taxon>
        <taxon>Ecdysozoa</taxon>
        <taxon>Nematoda</taxon>
        <taxon>Chromadorea</taxon>
        <taxon>Rhabditida</taxon>
        <taxon>Tylenchina</taxon>
        <taxon>Panagrolaimomorpha</taxon>
        <taxon>Strongyloidoidea</taxon>
        <taxon>Strongyloididae</taxon>
        <taxon>Strongyloides</taxon>
    </lineage>
</organism>
<evidence type="ECO:0000256" key="1">
    <source>
        <dbReference type="ARBA" id="ARBA00004173"/>
    </source>
</evidence>
<proteinExistence type="inferred from homology"/>
<evidence type="ECO:0000256" key="7">
    <source>
        <dbReference type="ARBA" id="ARBA00035138"/>
    </source>
</evidence>
<keyword evidence="6" id="KW-0687">Ribonucleoprotein</keyword>
<accession>A0A0K0EMD0</accession>
<dbReference type="WBParaSite" id="TCONS_00000387.p1">
    <property type="protein sequence ID" value="TCONS_00000387.p1"/>
    <property type="gene ID" value="XLOC_000399"/>
</dbReference>
<dbReference type="Pfam" id="PF14943">
    <property type="entry name" value="MRP-S26"/>
    <property type="match status" value="1"/>
</dbReference>
<keyword evidence="3" id="KW-0809">Transit peptide</keyword>
<evidence type="ECO:0000313" key="10">
    <source>
        <dbReference type="Proteomes" id="UP000035681"/>
    </source>
</evidence>
<dbReference type="STRING" id="6248.A0A0K0EMD0"/>
<evidence type="ECO:0000256" key="6">
    <source>
        <dbReference type="ARBA" id="ARBA00023274"/>
    </source>
</evidence>
<dbReference type="GO" id="GO:0005763">
    <property type="term" value="C:mitochondrial small ribosomal subunit"/>
    <property type="evidence" value="ECO:0007669"/>
    <property type="project" value="InterPro"/>
</dbReference>
<dbReference type="AlphaFoldDB" id="A0A0K0EMD0"/>
<evidence type="ECO:0000256" key="3">
    <source>
        <dbReference type="ARBA" id="ARBA00022946"/>
    </source>
</evidence>
<dbReference type="WBParaSite" id="SSTP_0001061800.1">
    <property type="protein sequence ID" value="SSTP_0001061800.1"/>
    <property type="gene ID" value="SSTP_0001061800"/>
</dbReference>
<dbReference type="PANTHER" id="PTHR21035">
    <property type="entry name" value="28S RIBOSOMAL PROTEIN S26, MITOCHONDRIAL"/>
    <property type="match status" value="1"/>
</dbReference>
<dbReference type="PANTHER" id="PTHR21035:SF2">
    <property type="entry name" value="SMALL RIBOSOMAL SUBUNIT PROTEIN MS26"/>
    <property type="match status" value="1"/>
</dbReference>
<keyword evidence="9" id="KW-0175">Coiled coil</keyword>
<dbReference type="InterPro" id="IPR026140">
    <property type="entry name" value="Ribosomal_mS26"/>
</dbReference>
<name>A0A0K0EMD0_STRER</name>
<evidence type="ECO:0000256" key="9">
    <source>
        <dbReference type="SAM" id="Coils"/>
    </source>
</evidence>
<evidence type="ECO:0000256" key="8">
    <source>
        <dbReference type="ARBA" id="ARBA00035344"/>
    </source>
</evidence>
<sequence length="203" mass="23828">MFDKPFLCNKKLLLSSIRFFKRKQPRQGKPPILPPSKKVLYTVVNVPWEKKEVVEELLWRRHAYNNALVTLREIFKEEVDMKERAGVGLESIRIEEGNELDKCLALNEERNKKLRAEREKRDAEELAKTKDEIFQKIQNIIVEEEQDTNACREKVLLLIKQSHTFITKENLDKKLEEALDNPVSFDYAIDIHGNATEDIPRSI</sequence>
<reference evidence="11" key="1">
    <citation type="submission" date="2015-08" db="UniProtKB">
        <authorList>
            <consortium name="WormBaseParasite"/>
        </authorList>
    </citation>
    <scope>IDENTIFICATION</scope>
</reference>
<comment type="similarity">
    <text evidence="2">Belongs to the mitochondrion-specific ribosomal protein mS26 family.</text>
</comment>
<keyword evidence="10" id="KW-1185">Reference proteome</keyword>
<protein>
    <recommendedName>
        <fullName evidence="7">Small ribosomal subunit protein mS26</fullName>
    </recommendedName>
    <alternativeName>
        <fullName evidence="8">28S ribosomal protein S26, mitochondrial</fullName>
    </alternativeName>
</protein>
<dbReference type="Proteomes" id="UP000035681">
    <property type="component" value="Unplaced"/>
</dbReference>
<feature type="coiled-coil region" evidence="9">
    <location>
        <begin position="106"/>
        <end position="136"/>
    </location>
</feature>
<evidence type="ECO:0000313" key="11">
    <source>
        <dbReference type="WBParaSite" id="SSTP_0001061800.1"/>
    </source>
</evidence>
<evidence type="ECO:0000256" key="5">
    <source>
        <dbReference type="ARBA" id="ARBA00023128"/>
    </source>
</evidence>
<evidence type="ECO:0000256" key="4">
    <source>
        <dbReference type="ARBA" id="ARBA00022980"/>
    </source>
</evidence>